<reference evidence="1 2" key="2">
    <citation type="submission" date="2007-09" db="EMBL/GenBank/DDBJ databases">
        <authorList>
            <person name="Fulton L."/>
            <person name="Clifton S."/>
            <person name="Fulton B."/>
            <person name="Xu J."/>
            <person name="Minx P."/>
            <person name="Pepin K.H."/>
            <person name="Johnson M."/>
            <person name="Thiruvilangam P."/>
            <person name="Bhonagiri V."/>
            <person name="Nash W.E."/>
            <person name="Mardis E.R."/>
            <person name="Wilson R.K."/>
        </authorList>
    </citation>
    <scope>NUCLEOTIDE SEQUENCE [LARGE SCALE GENOMIC DNA]</scope>
    <source>
        <strain evidence="1 2">M21/2</strain>
    </source>
</reference>
<comment type="caution">
    <text evidence="1">The sequence shown here is derived from an EMBL/GenBank/DDBJ whole genome shotgun (WGS) entry which is preliminary data.</text>
</comment>
<reference evidence="1 2" key="1">
    <citation type="submission" date="2007-09" db="EMBL/GenBank/DDBJ databases">
        <title>Draft genome sequence of Faecalibacterium prausnitzii M21/2.</title>
        <authorList>
            <person name="Sudarsanam P."/>
            <person name="Ley R."/>
            <person name="Guruge J."/>
            <person name="Turnbaugh P.J."/>
            <person name="Mahowald M."/>
            <person name="Liep D."/>
            <person name="Gordon J."/>
        </authorList>
    </citation>
    <scope>NUCLEOTIDE SEQUENCE [LARGE SCALE GENOMIC DNA]</scope>
    <source>
        <strain evidence="1 2">M21/2</strain>
    </source>
</reference>
<evidence type="ECO:0000313" key="1">
    <source>
        <dbReference type="EMBL" id="EDP22256.1"/>
    </source>
</evidence>
<proteinExistence type="predicted"/>
<evidence type="ECO:0000313" key="2">
    <source>
        <dbReference type="Proteomes" id="UP000005945"/>
    </source>
</evidence>
<sequence>MVSFIPSYKIRYIQCIGQQALFQEEIDFYHGNQFSA</sequence>
<dbReference type="HOGENOM" id="CLU_3356278_0_0_9"/>
<dbReference type="Proteomes" id="UP000005945">
    <property type="component" value="Unassembled WGS sequence"/>
</dbReference>
<gene>
    <name evidence="1" type="ORF">FAEPRAM212_01067</name>
</gene>
<name>A8S9I6_9FIRM</name>
<accession>A8S9I6</accession>
<dbReference type="AlphaFoldDB" id="A8S9I6"/>
<protein>
    <submittedName>
        <fullName evidence="1">Uncharacterized protein</fullName>
    </submittedName>
</protein>
<dbReference type="EMBL" id="ABED02000022">
    <property type="protein sequence ID" value="EDP22256.1"/>
    <property type="molecule type" value="Genomic_DNA"/>
</dbReference>
<organism evidence="1 2">
    <name type="scientific">Faecalibacterium prausnitzii M21/2</name>
    <dbReference type="NCBI Taxonomy" id="411485"/>
    <lineage>
        <taxon>Bacteria</taxon>
        <taxon>Bacillati</taxon>
        <taxon>Bacillota</taxon>
        <taxon>Clostridia</taxon>
        <taxon>Eubacteriales</taxon>
        <taxon>Oscillospiraceae</taxon>
        <taxon>Faecalibacterium</taxon>
    </lineage>
</organism>